<dbReference type="Pfam" id="PF05990">
    <property type="entry name" value="DUF900"/>
    <property type="match status" value="1"/>
</dbReference>
<dbReference type="InterPro" id="IPR014586">
    <property type="entry name" value="UCP033909"/>
</dbReference>
<evidence type="ECO:0008006" key="4">
    <source>
        <dbReference type="Google" id="ProtNLM"/>
    </source>
</evidence>
<dbReference type="RefSeq" id="WP_035255509.1">
    <property type="nucleotide sequence ID" value="NZ_JFKE01000001.1"/>
</dbReference>
<sequence>MRTIALILCVLLAACSGRPGETVMPLAAGVGQGVPIYFASTRGADDGPQNGIARDRQTEYGAASVSIPPVHTVGKVEAAFNADPNRHFVLTDNTPIPDRAAFRATLRRQFAAMPQGDRQAIVFVHGFNTNFTEGLFRHAQIMADFEISGVAVSYSWPSRGAPLAYAYDRDSVLFARDGLEALIADLRAAGASGVFVLAHSMGAHLTMETFRQMAIADPREPARSVDATALMAPDIDIDLFRSQLTRIDAMPRDFAVFVSKRDRALALSARLSGERNKLGNVRSIDQVADLDIVIVDVSEFANPVGLGHQTVVSSPALIELFRNVDSINSLLSNDPSGRAGFGQRVVLTAQEATAVILSPVTVLGN</sequence>
<evidence type="ECO:0000313" key="3">
    <source>
        <dbReference type="Proteomes" id="UP000026249"/>
    </source>
</evidence>
<gene>
    <name evidence="2" type="ORF">ACMU_01715</name>
</gene>
<proteinExistence type="predicted"/>
<dbReference type="STRING" id="1454373.ACMU_01715"/>
<dbReference type="InterPro" id="IPR010297">
    <property type="entry name" value="DUF900_hydrolase"/>
</dbReference>
<comment type="caution">
    <text evidence="2">The sequence shown here is derived from an EMBL/GenBank/DDBJ whole genome shotgun (WGS) entry which is preliminary data.</text>
</comment>
<feature type="signal peptide" evidence="1">
    <location>
        <begin position="1"/>
        <end position="20"/>
    </location>
</feature>
<dbReference type="Gene3D" id="3.40.50.1820">
    <property type="entry name" value="alpha/beta hydrolase"/>
    <property type="match status" value="1"/>
</dbReference>
<dbReference type="SUPFAM" id="SSF53474">
    <property type="entry name" value="alpha/beta-Hydrolases"/>
    <property type="match status" value="1"/>
</dbReference>
<dbReference type="Proteomes" id="UP000026249">
    <property type="component" value="Unassembled WGS sequence"/>
</dbReference>
<dbReference type="InterPro" id="IPR029058">
    <property type="entry name" value="AB_hydrolase_fold"/>
</dbReference>
<dbReference type="OrthoDB" id="9797755at2"/>
<dbReference type="PROSITE" id="PS51257">
    <property type="entry name" value="PROKAR_LIPOPROTEIN"/>
    <property type="match status" value="1"/>
</dbReference>
<evidence type="ECO:0000256" key="1">
    <source>
        <dbReference type="SAM" id="SignalP"/>
    </source>
</evidence>
<dbReference type="AlphaFoldDB" id="A0A037ZQU4"/>
<dbReference type="PIRSF" id="PIRSF033909">
    <property type="entry name" value="UCP033909"/>
    <property type="match status" value="1"/>
</dbReference>
<protein>
    <recommendedName>
        <fullName evidence="4">Esterase</fullName>
    </recommendedName>
</protein>
<name>A0A037ZQU4_9RHOB</name>
<keyword evidence="1" id="KW-0732">Signal</keyword>
<dbReference type="PANTHER" id="PTHR36513">
    <property type="entry name" value="ABC TRANSMEMBRANE TYPE-1 DOMAIN-CONTAINING PROTEIN"/>
    <property type="match status" value="1"/>
</dbReference>
<organism evidence="2 3">
    <name type="scientific">Actibacterium mucosum KCTC 23349</name>
    <dbReference type="NCBI Taxonomy" id="1454373"/>
    <lineage>
        <taxon>Bacteria</taxon>
        <taxon>Pseudomonadati</taxon>
        <taxon>Pseudomonadota</taxon>
        <taxon>Alphaproteobacteria</taxon>
        <taxon>Rhodobacterales</taxon>
        <taxon>Roseobacteraceae</taxon>
        <taxon>Actibacterium</taxon>
    </lineage>
</organism>
<accession>A0A037ZQU4</accession>
<dbReference type="PANTHER" id="PTHR36513:SF1">
    <property type="entry name" value="TRANSMEMBRANE PROTEIN"/>
    <property type="match status" value="1"/>
</dbReference>
<feature type="chain" id="PRO_5001559606" description="Esterase" evidence="1">
    <location>
        <begin position="21"/>
        <end position="365"/>
    </location>
</feature>
<evidence type="ECO:0000313" key="2">
    <source>
        <dbReference type="EMBL" id="KAJ57237.1"/>
    </source>
</evidence>
<keyword evidence="3" id="KW-1185">Reference proteome</keyword>
<reference evidence="2 3" key="1">
    <citation type="submission" date="2014-03" db="EMBL/GenBank/DDBJ databases">
        <title>Draft Genome Sequence of Actibacterium mucosum KCTC 23349, a Marine Alphaproteobacterium with Complex Ionic Requirements Isolated from Mediterranean Seawater at Malvarrosa Beach, Valencia, Spain.</title>
        <authorList>
            <person name="Arahal D.R."/>
            <person name="Shao Z."/>
            <person name="Lai Q."/>
            <person name="Pujalte M.J."/>
        </authorList>
    </citation>
    <scope>NUCLEOTIDE SEQUENCE [LARGE SCALE GENOMIC DNA]</scope>
    <source>
        <strain evidence="2 3">KCTC 23349</strain>
    </source>
</reference>
<dbReference type="EMBL" id="JFKE01000001">
    <property type="protein sequence ID" value="KAJ57237.1"/>
    <property type="molecule type" value="Genomic_DNA"/>
</dbReference>